<name>A0A444YRZ6_ARAHY</name>
<evidence type="ECO:0000313" key="2">
    <source>
        <dbReference type="Proteomes" id="UP000289738"/>
    </source>
</evidence>
<dbReference type="AlphaFoldDB" id="A0A444YRZ6"/>
<comment type="caution">
    <text evidence="1">The sequence shown here is derived from an EMBL/GenBank/DDBJ whole genome shotgun (WGS) entry which is preliminary data.</text>
</comment>
<protein>
    <submittedName>
        <fullName evidence="1">Uncharacterized protein</fullName>
    </submittedName>
</protein>
<dbReference type="Proteomes" id="UP000289738">
    <property type="component" value="Chromosome B06"/>
</dbReference>
<organism evidence="1 2">
    <name type="scientific">Arachis hypogaea</name>
    <name type="common">Peanut</name>
    <dbReference type="NCBI Taxonomy" id="3818"/>
    <lineage>
        <taxon>Eukaryota</taxon>
        <taxon>Viridiplantae</taxon>
        <taxon>Streptophyta</taxon>
        <taxon>Embryophyta</taxon>
        <taxon>Tracheophyta</taxon>
        <taxon>Spermatophyta</taxon>
        <taxon>Magnoliopsida</taxon>
        <taxon>eudicotyledons</taxon>
        <taxon>Gunneridae</taxon>
        <taxon>Pentapetalae</taxon>
        <taxon>rosids</taxon>
        <taxon>fabids</taxon>
        <taxon>Fabales</taxon>
        <taxon>Fabaceae</taxon>
        <taxon>Papilionoideae</taxon>
        <taxon>50 kb inversion clade</taxon>
        <taxon>dalbergioids sensu lato</taxon>
        <taxon>Dalbergieae</taxon>
        <taxon>Pterocarpus clade</taxon>
        <taxon>Arachis</taxon>
    </lineage>
</organism>
<gene>
    <name evidence="1" type="ORF">Ahy_B06g084464</name>
</gene>
<accession>A0A444YRZ6</accession>
<proteinExistence type="predicted"/>
<sequence>MKKGEEEGYWVNLDFREVALFLLYPFKILQKVNHFILFSSFYLKLCERIDAIIQCYFVSFTCMPFAKPSPLHSVSNFQNSLHNHIATILACF</sequence>
<keyword evidence="2" id="KW-1185">Reference proteome</keyword>
<dbReference type="EMBL" id="SDMP01000016">
    <property type="protein sequence ID" value="RYR04685.1"/>
    <property type="molecule type" value="Genomic_DNA"/>
</dbReference>
<reference evidence="1 2" key="1">
    <citation type="submission" date="2019-01" db="EMBL/GenBank/DDBJ databases">
        <title>Sequencing of cultivated peanut Arachis hypogaea provides insights into genome evolution and oil improvement.</title>
        <authorList>
            <person name="Chen X."/>
        </authorList>
    </citation>
    <scope>NUCLEOTIDE SEQUENCE [LARGE SCALE GENOMIC DNA]</scope>
    <source>
        <strain evidence="2">cv. Fuhuasheng</strain>
        <tissue evidence="1">Leaves</tissue>
    </source>
</reference>
<evidence type="ECO:0000313" key="1">
    <source>
        <dbReference type="EMBL" id="RYR04685.1"/>
    </source>
</evidence>